<dbReference type="Proteomes" id="UP000033047">
    <property type="component" value="Unassembled WGS sequence"/>
</dbReference>
<dbReference type="AlphaFoldDB" id="A0A0F5JJ19"/>
<reference evidence="2 3" key="1">
    <citation type="submission" date="2013-04" db="EMBL/GenBank/DDBJ databases">
        <title>The Genome Sequence of Parabacteroides goldsteinii DSM 19448.</title>
        <authorList>
            <consortium name="The Broad Institute Genomics Platform"/>
            <person name="Earl A."/>
            <person name="Ward D."/>
            <person name="Feldgarden M."/>
            <person name="Gevers D."/>
            <person name="Martens E."/>
            <person name="Sakamoto M."/>
            <person name="Benno Y."/>
            <person name="Song Y."/>
            <person name="Liu C."/>
            <person name="Lee J."/>
            <person name="Bolanos M."/>
            <person name="Vaisanen M.L."/>
            <person name="Finegold S.M."/>
            <person name="Walker B."/>
            <person name="Young S."/>
            <person name="Zeng Q."/>
            <person name="Gargeya S."/>
            <person name="Fitzgerald M."/>
            <person name="Haas B."/>
            <person name="Abouelleil A."/>
            <person name="Allen A.W."/>
            <person name="Alvarado L."/>
            <person name="Arachchi H.M."/>
            <person name="Berlin A.M."/>
            <person name="Chapman S.B."/>
            <person name="Gainer-Dewar J."/>
            <person name="Goldberg J."/>
            <person name="Griggs A."/>
            <person name="Gujja S."/>
            <person name="Hansen M."/>
            <person name="Howarth C."/>
            <person name="Imamovic A."/>
            <person name="Ireland A."/>
            <person name="Larimer J."/>
            <person name="McCowan C."/>
            <person name="Murphy C."/>
            <person name="Pearson M."/>
            <person name="Poon T.W."/>
            <person name="Priest M."/>
            <person name="Roberts A."/>
            <person name="Saif S."/>
            <person name="Shea T."/>
            <person name="Sisk P."/>
            <person name="Sykes S."/>
            <person name="Wortman J."/>
            <person name="Nusbaum C."/>
            <person name="Birren B."/>
        </authorList>
    </citation>
    <scope>NUCLEOTIDE SEQUENCE [LARGE SCALE GENOMIC DNA]</scope>
    <source>
        <strain evidence="2 3">DSM 19448</strain>
    </source>
</reference>
<protein>
    <recommendedName>
        <fullName evidence="4">6-bladed beta-propeller</fullName>
    </recommendedName>
</protein>
<comment type="caution">
    <text evidence="2">The sequence shown here is derived from an EMBL/GenBank/DDBJ whole genome shotgun (WGS) entry which is preliminary data.</text>
</comment>
<evidence type="ECO:0000313" key="2">
    <source>
        <dbReference type="EMBL" id="KKB57753.1"/>
    </source>
</evidence>
<name>A0A0F5JJ19_9BACT</name>
<evidence type="ECO:0008006" key="4">
    <source>
        <dbReference type="Google" id="ProtNLM"/>
    </source>
</evidence>
<accession>A0A0F5JJ19</accession>
<dbReference type="HOGENOM" id="CLU_732902_0_0_10"/>
<dbReference type="RefSeq" id="WP_046145564.1">
    <property type="nucleotide sequence ID" value="NZ_KQ033912.1"/>
</dbReference>
<sequence length="361" mass="41859">MRNTSILFYILLCLFSVSSCNQQKHQVTLLGKFTVPQEDHPEWTDLFTDKYTITPLETTPESLVGEINKIKKFNGHYYISSAGKSILCFNEKGKFVTSLNKMGQGPEEYLRIEDFDVYEINGKTEIWISDNKSLKIYDANDCTFLNKISYPFIIHKFKRLDNSHILLVTGQNDHSLTLTDKNGNILSEYLKKEIPYLMFRPVQFVKYGSEYLFQLGISNTYIAFDSKTETFNKGLFSNNEVYLSDIQLLELYNTYEMEFIREANKGSYINNIIPLNETFWIQTYYAGKKYITKIEKDGKATSTEYSYGTFVSTITVGDSENSLLLYLTPDQLLESEKQYTDRDGNEIICQIDDNPCIVEFF</sequence>
<dbReference type="Gene3D" id="2.120.10.30">
    <property type="entry name" value="TolB, C-terminal domain"/>
    <property type="match status" value="1"/>
</dbReference>
<organism evidence="2 3">
    <name type="scientific">Parabacteroides goldsteinii DSM 19448 = WAL 12034</name>
    <dbReference type="NCBI Taxonomy" id="927665"/>
    <lineage>
        <taxon>Bacteria</taxon>
        <taxon>Pseudomonadati</taxon>
        <taxon>Bacteroidota</taxon>
        <taxon>Bacteroidia</taxon>
        <taxon>Bacteroidales</taxon>
        <taxon>Tannerellaceae</taxon>
        <taxon>Parabacteroides</taxon>
    </lineage>
</organism>
<dbReference type="PROSITE" id="PS51257">
    <property type="entry name" value="PROKAR_LIPOPROTEIN"/>
    <property type="match status" value="1"/>
</dbReference>
<dbReference type="PATRIC" id="fig|927665.4.peg.1225"/>
<feature type="signal peptide" evidence="1">
    <location>
        <begin position="1"/>
        <end position="21"/>
    </location>
</feature>
<dbReference type="STRING" id="927665.HMPREF1535_01200"/>
<gene>
    <name evidence="2" type="ORF">HMPREF1535_01200</name>
</gene>
<dbReference type="SUPFAM" id="SSF101898">
    <property type="entry name" value="NHL repeat"/>
    <property type="match status" value="1"/>
</dbReference>
<dbReference type="EMBL" id="AQHV01000008">
    <property type="protein sequence ID" value="KKB57753.1"/>
    <property type="molecule type" value="Genomic_DNA"/>
</dbReference>
<proteinExistence type="predicted"/>
<dbReference type="InterPro" id="IPR011042">
    <property type="entry name" value="6-blade_b-propeller_TolB-like"/>
</dbReference>
<evidence type="ECO:0000313" key="3">
    <source>
        <dbReference type="Proteomes" id="UP000033047"/>
    </source>
</evidence>
<keyword evidence="1" id="KW-0732">Signal</keyword>
<dbReference type="Pfam" id="PF17170">
    <property type="entry name" value="DUF5128"/>
    <property type="match status" value="1"/>
</dbReference>
<evidence type="ECO:0000256" key="1">
    <source>
        <dbReference type="SAM" id="SignalP"/>
    </source>
</evidence>
<feature type="chain" id="PRO_5002490094" description="6-bladed beta-propeller" evidence="1">
    <location>
        <begin position="22"/>
        <end position="361"/>
    </location>
</feature>